<dbReference type="GO" id="GO:0043138">
    <property type="term" value="F:3'-5' DNA helicase activity"/>
    <property type="evidence" value="ECO:0007669"/>
    <property type="project" value="TreeGrafter"/>
</dbReference>
<evidence type="ECO:0000256" key="2">
    <source>
        <dbReference type="ARBA" id="ARBA00022801"/>
    </source>
</evidence>
<evidence type="ECO:0000259" key="7">
    <source>
        <dbReference type="Pfam" id="PF13538"/>
    </source>
</evidence>
<dbReference type="AlphaFoldDB" id="A0A418SKW8"/>
<evidence type="ECO:0000256" key="1">
    <source>
        <dbReference type="ARBA" id="ARBA00022741"/>
    </source>
</evidence>
<dbReference type="Gene3D" id="3.40.50.300">
    <property type="entry name" value="P-loop containing nucleotide triphosphate hydrolases"/>
    <property type="match status" value="2"/>
</dbReference>
<keyword evidence="1" id="KW-0547">Nucleotide-binding</keyword>
<dbReference type="Pfam" id="PF00580">
    <property type="entry name" value="UvrD-helicase"/>
    <property type="match status" value="1"/>
</dbReference>
<evidence type="ECO:0000313" key="8">
    <source>
        <dbReference type="EMBL" id="QPM90935.1"/>
    </source>
</evidence>
<dbReference type="SUPFAM" id="SSF52540">
    <property type="entry name" value="P-loop containing nucleoside triphosphate hydrolases"/>
    <property type="match status" value="1"/>
</dbReference>
<proteinExistence type="predicted"/>
<evidence type="ECO:0000259" key="6">
    <source>
        <dbReference type="Pfam" id="PF00580"/>
    </source>
</evidence>
<dbReference type="PANTHER" id="PTHR11070:SF2">
    <property type="entry name" value="ATP-DEPENDENT DNA HELICASE SRS2"/>
    <property type="match status" value="1"/>
</dbReference>
<dbReference type="GO" id="GO:0000725">
    <property type="term" value="P:recombinational repair"/>
    <property type="evidence" value="ECO:0007669"/>
    <property type="project" value="TreeGrafter"/>
</dbReference>
<dbReference type="EMBL" id="CP060436">
    <property type="protein sequence ID" value="QPM90935.1"/>
    <property type="molecule type" value="Genomic_DNA"/>
</dbReference>
<evidence type="ECO:0000256" key="4">
    <source>
        <dbReference type="ARBA" id="ARBA00022840"/>
    </source>
</evidence>
<dbReference type="Pfam" id="PF13538">
    <property type="entry name" value="UvrD_C_2"/>
    <property type="match status" value="1"/>
</dbReference>
<dbReference type="KEGG" id="palw:PSAL_021780"/>
<dbReference type="InterPro" id="IPR027785">
    <property type="entry name" value="UvrD-like_helicase_C"/>
</dbReference>
<evidence type="ECO:0000256" key="3">
    <source>
        <dbReference type="ARBA" id="ARBA00022806"/>
    </source>
</evidence>
<feature type="domain" description="UvrD-like helicase C-terminal" evidence="7">
    <location>
        <begin position="575"/>
        <end position="622"/>
    </location>
</feature>
<keyword evidence="9" id="KW-1185">Reference proteome</keyword>
<sequence>MLNTDFDSVDAVARGQKLAAQLRRDIHDLGAVPISRVVAGLRTFAIAEGVSEAAAKQWAQALVSVLVACGDLGSGKSYGEPVLVKRRSVSVLIQGDRCILLGGDPSQGEPHGLLRTTDVVPADAVSFHDRVGELSDDDVAGLWQVLDAGVWLLGGTSSSGVTRVLGLAGVVPDLTIPQETSAWLREYFPLPRTGENAADPSQAAVIDSSASLRQIVTAGPGSGKTHTATERVIHLVQQGLPPAGIRLITFTRVAAEEVGGRISQALVDYSYSGGVTCGTIDSLAWNLVTTLGDAPSGGHERIVRVARKAISDGDQAMLDLLTGITHLVIDEAQDIVGERRMFCSALIDALPMNVGVTILGDGAQAIYGSWAGDKGGDGSLHAEFRGRAGWEDRTLTANHRTKSDSLRRFFAQARALLEANGDPRSTYLEIREMLEDVATDPNVSLTGPVFPWRDDSLILFRGRAATEVASARLTRAARTHRLKLSGQTTVCDPLVGVMCAGLAPGAAVRLEHVRRRLADLHPAPFGLTEEDVLSDIQSLGNGPTARLQDIAEAVEREPVAHTRDHVGTAGPLLGSIHGAKGREASNVLLMLPPVPTGDDVDWQEETRVLFVGATRASTHLYLGRARPGLVRPGKNGGRWMRGSGGGLLLSGSEGLRSLGGVAPALEVWEAAIRQPSCSFRRSDTGEEALWHLFTDSGETLAQVDGPLSADLDYLASGRGGLAAGTIRVVGATTVVDRRNDGRIQEVTLLPVLQGVVRGAGSKDDQDDQ</sequence>
<dbReference type="Proteomes" id="UP000283786">
    <property type="component" value="Chromosome"/>
</dbReference>
<name>A0A418SKW8_9RHOB</name>
<dbReference type="InterPro" id="IPR000212">
    <property type="entry name" value="DNA_helicase_UvrD/REP"/>
</dbReference>
<dbReference type="GO" id="GO:0005524">
    <property type="term" value="F:ATP binding"/>
    <property type="evidence" value="ECO:0007669"/>
    <property type="project" value="UniProtKB-KW"/>
</dbReference>
<dbReference type="GO" id="GO:0003677">
    <property type="term" value="F:DNA binding"/>
    <property type="evidence" value="ECO:0007669"/>
    <property type="project" value="InterPro"/>
</dbReference>
<dbReference type="InterPro" id="IPR027417">
    <property type="entry name" value="P-loop_NTPase"/>
</dbReference>
<accession>A0A418SKW8</accession>
<keyword evidence="4" id="KW-0067">ATP-binding</keyword>
<gene>
    <name evidence="8" type="primary">rep_1</name>
    <name evidence="8" type="ORF">PSAL_021780</name>
</gene>
<dbReference type="PANTHER" id="PTHR11070">
    <property type="entry name" value="UVRD / RECB / PCRA DNA HELICASE FAMILY MEMBER"/>
    <property type="match status" value="1"/>
</dbReference>
<dbReference type="GO" id="GO:0016787">
    <property type="term" value="F:hydrolase activity"/>
    <property type="evidence" value="ECO:0007669"/>
    <property type="project" value="UniProtKB-KW"/>
</dbReference>
<dbReference type="InterPro" id="IPR014016">
    <property type="entry name" value="UvrD-like_ATP-bd"/>
</dbReference>
<protein>
    <recommendedName>
        <fullName evidence="5">DNA 3'-5' helicase II</fullName>
    </recommendedName>
</protein>
<keyword evidence="2 8" id="KW-0378">Hydrolase</keyword>
<keyword evidence="3 8" id="KW-0347">Helicase</keyword>
<feature type="domain" description="UvrD-like helicase ATP-binding" evidence="6">
    <location>
        <begin position="203"/>
        <end position="290"/>
    </location>
</feature>
<reference evidence="8 9" key="1">
    <citation type="submission" date="2020-08" db="EMBL/GenBank/DDBJ databases">
        <title>Genome sequence of Rhodobacteraceae bacterium Lw-13e.</title>
        <authorList>
            <person name="Poehlein A."/>
            <person name="Wolter L."/>
            <person name="Daniel R."/>
            <person name="Brinkhoff T."/>
        </authorList>
    </citation>
    <scope>NUCLEOTIDE SEQUENCE [LARGE SCALE GENOMIC DNA]</scope>
    <source>
        <strain evidence="8 9">Lw-13e</strain>
    </source>
</reference>
<evidence type="ECO:0000313" key="9">
    <source>
        <dbReference type="Proteomes" id="UP000283786"/>
    </source>
</evidence>
<evidence type="ECO:0000256" key="5">
    <source>
        <dbReference type="ARBA" id="ARBA00034923"/>
    </source>
</evidence>
<organism evidence="8 9">
    <name type="scientific">Pseudooceanicola algae</name>
    <dbReference type="NCBI Taxonomy" id="1537215"/>
    <lineage>
        <taxon>Bacteria</taxon>
        <taxon>Pseudomonadati</taxon>
        <taxon>Pseudomonadota</taxon>
        <taxon>Alphaproteobacteria</taxon>
        <taxon>Rhodobacterales</taxon>
        <taxon>Paracoccaceae</taxon>
        <taxon>Pseudooceanicola</taxon>
    </lineage>
</organism>